<dbReference type="Gene3D" id="2.30.29.80">
    <property type="match status" value="1"/>
</dbReference>
<organism evidence="1 2">
    <name type="scientific">Nibrella viscosa</name>
    <dbReference type="NCBI Taxonomy" id="1084524"/>
    <lineage>
        <taxon>Bacteria</taxon>
        <taxon>Pseudomonadati</taxon>
        <taxon>Bacteroidota</taxon>
        <taxon>Cytophagia</taxon>
        <taxon>Cytophagales</taxon>
        <taxon>Spirosomataceae</taxon>
        <taxon>Nibrella</taxon>
    </lineage>
</organism>
<dbReference type="EMBL" id="BAABHB010000001">
    <property type="protein sequence ID" value="GAA4397230.1"/>
    <property type="molecule type" value="Genomic_DNA"/>
</dbReference>
<dbReference type="InterPro" id="IPR036913">
    <property type="entry name" value="YegP-like_sf"/>
</dbReference>
<reference evidence="2" key="1">
    <citation type="journal article" date="2019" name="Int. J. Syst. Evol. Microbiol.">
        <title>The Global Catalogue of Microorganisms (GCM) 10K type strain sequencing project: providing services to taxonomists for standard genome sequencing and annotation.</title>
        <authorList>
            <consortium name="The Broad Institute Genomics Platform"/>
            <consortium name="The Broad Institute Genome Sequencing Center for Infectious Disease"/>
            <person name="Wu L."/>
            <person name="Ma J."/>
        </authorList>
    </citation>
    <scope>NUCLEOTIDE SEQUENCE [LARGE SCALE GENOMIC DNA]</scope>
    <source>
        <strain evidence="2">JCM 17925</strain>
    </source>
</reference>
<name>A0ABP8JWK9_9BACT</name>
<evidence type="ECO:0008006" key="3">
    <source>
        <dbReference type="Google" id="ProtNLM"/>
    </source>
</evidence>
<protein>
    <recommendedName>
        <fullName evidence="3">DUF1508 domain-containing protein</fullName>
    </recommendedName>
</protein>
<dbReference type="Proteomes" id="UP001500936">
    <property type="component" value="Unassembled WGS sequence"/>
</dbReference>
<dbReference type="SUPFAM" id="SSF160113">
    <property type="entry name" value="YegP-like"/>
    <property type="match status" value="1"/>
</dbReference>
<proteinExistence type="predicted"/>
<accession>A0ABP8JWK9</accession>
<dbReference type="RefSeq" id="WP_345263879.1">
    <property type="nucleotide sequence ID" value="NZ_BAABHB010000001.1"/>
</dbReference>
<sequence length="119" mass="14119">MNNQHNPQTFFALVRLAQDGKYYYHLYDGDEVILRGGGYSRKPTCEDLVSQVRFWCLFDFQYNRAIYKDQHLFTLFNQDGMIIGRSRPVDSRAELEEMVRRIKSAAWQAPYWDLTVVNN</sequence>
<comment type="caution">
    <text evidence="1">The sequence shown here is derived from an EMBL/GenBank/DDBJ whole genome shotgun (WGS) entry which is preliminary data.</text>
</comment>
<evidence type="ECO:0000313" key="2">
    <source>
        <dbReference type="Proteomes" id="UP001500936"/>
    </source>
</evidence>
<gene>
    <name evidence="1" type="ORF">GCM10023187_06370</name>
</gene>
<evidence type="ECO:0000313" key="1">
    <source>
        <dbReference type="EMBL" id="GAA4397230.1"/>
    </source>
</evidence>
<keyword evidence="2" id="KW-1185">Reference proteome</keyword>